<dbReference type="EMBL" id="RBUF01000051">
    <property type="protein sequence ID" value="RMU79062.1"/>
    <property type="molecule type" value="Genomic_DNA"/>
</dbReference>
<feature type="transmembrane region" description="Helical" evidence="1">
    <location>
        <begin position="20"/>
        <end position="39"/>
    </location>
</feature>
<reference evidence="2 3" key="1">
    <citation type="submission" date="2018-08" db="EMBL/GenBank/DDBJ databases">
        <title>Recombination of ecologically and evolutionarily significant loci maintains genetic cohesion in the Pseudomonas syringae species complex.</title>
        <authorList>
            <person name="Dillon M."/>
            <person name="Thakur S."/>
            <person name="Almeida R.N.D."/>
            <person name="Weir B.S."/>
            <person name="Guttman D.S."/>
        </authorList>
    </citation>
    <scope>NUCLEOTIDE SEQUENCE [LARGE SCALE GENOMIC DNA]</scope>
    <source>
        <strain evidence="2 3">ICMP 11935</strain>
    </source>
</reference>
<feature type="non-terminal residue" evidence="2">
    <location>
        <position position="1"/>
    </location>
</feature>
<organism evidence="2 3">
    <name type="scientific">Pseudomonas syringae pv. aptata</name>
    <dbReference type="NCBI Taxonomy" id="83167"/>
    <lineage>
        <taxon>Bacteria</taxon>
        <taxon>Pseudomonadati</taxon>
        <taxon>Pseudomonadota</taxon>
        <taxon>Gammaproteobacteria</taxon>
        <taxon>Pseudomonadales</taxon>
        <taxon>Pseudomonadaceae</taxon>
        <taxon>Pseudomonas</taxon>
        <taxon>Pseudomonas syringae</taxon>
    </lineage>
</organism>
<dbReference type="SUPFAM" id="SSF52540">
    <property type="entry name" value="P-loop containing nucleoside triphosphate hydrolases"/>
    <property type="match status" value="1"/>
</dbReference>
<dbReference type="AlphaFoldDB" id="A0A3M5X923"/>
<name>A0A3M5X923_PSEAP</name>
<sequence length="56" mass="6116">SADPLSPDIDAGKRDDELNLLYVAVTRAMKILAVNSLVIDIMQRFKDNRSVIAATA</sequence>
<proteinExistence type="predicted"/>
<gene>
    <name evidence="2" type="ORF">ALP24_04936</name>
</gene>
<protein>
    <submittedName>
        <fullName evidence="2">Uncharacterized protein</fullName>
    </submittedName>
</protein>
<keyword evidence="1" id="KW-0472">Membrane</keyword>
<keyword evidence="1" id="KW-1133">Transmembrane helix</keyword>
<evidence type="ECO:0000313" key="3">
    <source>
        <dbReference type="Proteomes" id="UP000274315"/>
    </source>
</evidence>
<dbReference type="InterPro" id="IPR027417">
    <property type="entry name" value="P-loop_NTPase"/>
</dbReference>
<comment type="caution">
    <text evidence="2">The sequence shown here is derived from an EMBL/GenBank/DDBJ whole genome shotgun (WGS) entry which is preliminary data.</text>
</comment>
<accession>A0A3M5X923</accession>
<dbReference type="Proteomes" id="UP000274315">
    <property type="component" value="Unassembled WGS sequence"/>
</dbReference>
<keyword evidence="1" id="KW-0812">Transmembrane</keyword>
<evidence type="ECO:0000313" key="2">
    <source>
        <dbReference type="EMBL" id="RMU79062.1"/>
    </source>
</evidence>
<evidence type="ECO:0000256" key="1">
    <source>
        <dbReference type="SAM" id="Phobius"/>
    </source>
</evidence>